<feature type="region of interest" description="Disordered" evidence="1">
    <location>
        <begin position="80"/>
        <end position="99"/>
    </location>
</feature>
<feature type="region of interest" description="Disordered" evidence="1">
    <location>
        <begin position="112"/>
        <end position="135"/>
    </location>
</feature>
<dbReference type="RefSeq" id="XP_026676772.1">
    <property type="nucleotide sequence ID" value="XM_026820971.1"/>
</dbReference>
<dbReference type="KEGG" id="dci:103505704"/>
<feature type="region of interest" description="Disordered" evidence="1">
    <location>
        <begin position="221"/>
        <end position="246"/>
    </location>
</feature>
<reference evidence="3" key="1">
    <citation type="submission" date="2025-08" db="UniProtKB">
        <authorList>
            <consortium name="RefSeq"/>
        </authorList>
    </citation>
    <scope>IDENTIFICATION</scope>
</reference>
<evidence type="ECO:0000313" key="2">
    <source>
        <dbReference type="Proteomes" id="UP000079169"/>
    </source>
</evidence>
<dbReference type="AlphaFoldDB" id="A0A3Q0IKR9"/>
<organism evidence="2 3">
    <name type="scientific">Diaphorina citri</name>
    <name type="common">Asian citrus psyllid</name>
    <dbReference type="NCBI Taxonomy" id="121845"/>
    <lineage>
        <taxon>Eukaryota</taxon>
        <taxon>Metazoa</taxon>
        <taxon>Ecdysozoa</taxon>
        <taxon>Arthropoda</taxon>
        <taxon>Hexapoda</taxon>
        <taxon>Insecta</taxon>
        <taxon>Pterygota</taxon>
        <taxon>Neoptera</taxon>
        <taxon>Paraneoptera</taxon>
        <taxon>Hemiptera</taxon>
        <taxon>Sternorrhyncha</taxon>
        <taxon>Psylloidea</taxon>
        <taxon>Psyllidae</taxon>
        <taxon>Diaphorininae</taxon>
        <taxon>Diaphorina</taxon>
    </lineage>
</organism>
<accession>A0A3Q0IKR9</accession>
<gene>
    <name evidence="3" type="primary">LOC103505704</name>
</gene>
<proteinExistence type="predicted"/>
<dbReference type="Proteomes" id="UP000079169">
    <property type="component" value="Unplaced"/>
</dbReference>
<dbReference type="PaxDb" id="121845-A0A3Q0IKR9"/>
<evidence type="ECO:0000313" key="3">
    <source>
        <dbReference type="RefSeq" id="XP_026676772.1"/>
    </source>
</evidence>
<evidence type="ECO:0000256" key="1">
    <source>
        <dbReference type="SAM" id="MobiDB-lite"/>
    </source>
</evidence>
<name>A0A3Q0IKR9_DIACI</name>
<protein>
    <submittedName>
        <fullName evidence="3">Uncharacterized protein LOC103505704</fullName>
    </submittedName>
</protein>
<dbReference type="GeneID" id="103505704"/>
<sequence>MQGEKMILKQDKVIKDMTAELWELGDKLLKEKEAHQRLLASRGEKGEARLKERCSSLRTIQDSPTTLHMMRTNSTGNLRRDSIASTASSRGGRGGDAEEITYTQRNLRRTTIMGAPPSRGRKFSLSSNSGRVFPQDTEDEVGEVFDSTFLDMTVQDATAAFQAADEQLRRISILQSRNSLCPPHLQSSYPGETQTMNPRLPKEDEIRKGIPVVSNDLELLLPKKKDKGQTTYQKPGPPTPTKRGPRYSLKYNVINALFE</sequence>
<keyword evidence="2" id="KW-1185">Reference proteome</keyword>
<dbReference type="STRING" id="121845.A0A3Q0IKR9"/>